<dbReference type="InterPro" id="IPR010428">
    <property type="entry name" value="Zincin_1"/>
</dbReference>
<protein>
    <recommendedName>
        <fullName evidence="3">Metallopeptidase family protein</fullName>
    </recommendedName>
</protein>
<organism evidence="1 2">
    <name type="scientific">Candidatus Syntrophocurvum alkaliphilum</name>
    <dbReference type="NCBI Taxonomy" id="2293317"/>
    <lineage>
        <taxon>Bacteria</taxon>
        <taxon>Bacillati</taxon>
        <taxon>Bacillota</taxon>
        <taxon>Clostridia</taxon>
        <taxon>Eubacteriales</taxon>
        <taxon>Syntrophomonadaceae</taxon>
        <taxon>Candidatus Syntrophocurvum</taxon>
    </lineage>
</organism>
<name>A0A6I6D9P9_9FIRM</name>
<dbReference type="RefSeq" id="WP_156203479.1">
    <property type="nucleotide sequence ID" value="NZ_CP046457.1"/>
</dbReference>
<gene>
    <name evidence="1" type="ORF">SYNTR_1005</name>
</gene>
<proteinExistence type="predicted"/>
<evidence type="ECO:0008006" key="3">
    <source>
        <dbReference type="Google" id="ProtNLM"/>
    </source>
</evidence>
<dbReference type="Pfam" id="PF06262">
    <property type="entry name" value="Zincin_1"/>
    <property type="match status" value="1"/>
</dbReference>
<dbReference type="OrthoDB" id="5071at2"/>
<dbReference type="KEGG" id="salq:SYNTR_1005"/>
<sequence length="118" mass="13823">MKLSFEQFADLTEDIINTIPEKFLINLNGGFSLLPDNKKEDGLYIMGEYIENGFMGNYIVIYYGSFCSVLKESNEKKWEEEIKETILHELQHHIESLAGVNYLEEQELKELINMRPKK</sequence>
<evidence type="ECO:0000313" key="1">
    <source>
        <dbReference type="EMBL" id="QGT99598.1"/>
    </source>
</evidence>
<reference evidence="2" key="1">
    <citation type="journal article" date="2019" name="Microbiology">
        <title>Complete Genome Sequence of an Uncultured Bacterium of the Candidate Phylum Bipolaricaulota.</title>
        <authorList>
            <person name="Kadnikov V.V."/>
            <person name="Mardanov A.V."/>
            <person name="Beletsky A.V."/>
            <person name="Frank Y.A."/>
            <person name="Karnachuk O.V."/>
            <person name="Ravin N.V."/>
        </authorList>
    </citation>
    <scope>NUCLEOTIDE SEQUENCE [LARGE SCALE GENOMIC DNA]</scope>
</reference>
<dbReference type="SUPFAM" id="SSF55486">
    <property type="entry name" value="Metalloproteases ('zincins'), catalytic domain"/>
    <property type="match status" value="1"/>
</dbReference>
<keyword evidence="2" id="KW-1185">Reference proteome</keyword>
<dbReference type="Gene3D" id="3.30.2010.20">
    <property type="match status" value="1"/>
</dbReference>
<accession>A0A6I6D9P9</accession>
<dbReference type="AlphaFoldDB" id="A0A6I6D9P9"/>
<dbReference type="Proteomes" id="UP000426444">
    <property type="component" value="Chromosome"/>
</dbReference>
<dbReference type="EMBL" id="CP046457">
    <property type="protein sequence ID" value="QGT99598.1"/>
    <property type="molecule type" value="Genomic_DNA"/>
</dbReference>
<evidence type="ECO:0000313" key="2">
    <source>
        <dbReference type="Proteomes" id="UP000426444"/>
    </source>
</evidence>
<dbReference type="InterPro" id="IPR038555">
    <property type="entry name" value="Zincin_1_sf"/>
</dbReference>